<evidence type="ECO:0000313" key="3">
    <source>
        <dbReference type="EMBL" id="GAA4318210.1"/>
    </source>
</evidence>
<dbReference type="Proteomes" id="UP001500582">
    <property type="component" value="Unassembled WGS sequence"/>
</dbReference>
<comment type="caution">
    <text evidence="3">The sequence shown here is derived from an EMBL/GenBank/DDBJ whole genome shotgun (WGS) entry which is preliminary data.</text>
</comment>
<dbReference type="Gene3D" id="1.20.120.450">
    <property type="entry name" value="dinb family like domain"/>
    <property type="match status" value="1"/>
</dbReference>
<evidence type="ECO:0000256" key="1">
    <source>
        <dbReference type="ARBA" id="ARBA00008635"/>
    </source>
</evidence>
<sequence length="174" mass="20061">MWSLIEKNMYYRINEFLEDWLNETGKTTKVFSMIPEASKDIIVHPKVRALGRLAFHIPQIIVQIGVQTGLMAPPELPEDPLPGTMTETNSLYLSIHEQMGEAVKIQWQDDMLEDEVDLYGHKWRRGDVLSLLTHHEVHHRSQMIIIMRLAGLQVPGLYGPVREDWEQLGLPIAK</sequence>
<organism evidence="3 4">
    <name type="scientific">Mucilaginibacter gynuensis</name>
    <dbReference type="NCBI Taxonomy" id="1302236"/>
    <lineage>
        <taxon>Bacteria</taxon>
        <taxon>Pseudomonadati</taxon>
        <taxon>Bacteroidota</taxon>
        <taxon>Sphingobacteriia</taxon>
        <taxon>Sphingobacteriales</taxon>
        <taxon>Sphingobacteriaceae</taxon>
        <taxon>Mucilaginibacter</taxon>
    </lineage>
</organism>
<dbReference type="Pfam" id="PF05163">
    <property type="entry name" value="DinB"/>
    <property type="match status" value="1"/>
</dbReference>
<protein>
    <submittedName>
        <fullName evidence="3">DinB family protein</fullName>
    </submittedName>
</protein>
<dbReference type="InterPro" id="IPR007837">
    <property type="entry name" value="DinB"/>
</dbReference>
<dbReference type="InterPro" id="IPR034660">
    <property type="entry name" value="DinB/YfiT-like"/>
</dbReference>
<dbReference type="SUPFAM" id="SSF109854">
    <property type="entry name" value="DinB/YfiT-like putative metalloenzymes"/>
    <property type="match status" value="1"/>
</dbReference>
<name>A0ABP8G609_9SPHI</name>
<reference evidence="4" key="1">
    <citation type="journal article" date="2019" name="Int. J. Syst. Evol. Microbiol.">
        <title>The Global Catalogue of Microorganisms (GCM) 10K type strain sequencing project: providing services to taxonomists for standard genome sequencing and annotation.</title>
        <authorList>
            <consortium name="The Broad Institute Genomics Platform"/>
            <consortium name="The Broad Institute Genome Sequencing Center for Infectious Disease"/>
            <person name="Wu L."/>
            <person name="Ma J."/>
        </authorList>
    </citation>
    <scope>NUCLEOTIDE SEQUENCE [LARGE SCALE GENOMIC DNA]</scope>
    <source>
        <strain evidence="4">JCM 17705</strain>
    </source>
</reference>
<evidence type="ECO:0000313" key="4">
    <source>
        <dbReference type="Proteomes" id="UP001500582"/>
    </source>
</evidence>
<comment type="similarity">
    <text evidence="1">Belongs to the DinB family.</text>
</comment>
<keyword evidence="2" id="KW-0479">Metal-binding</keyword>
<gene>
    <name evidence="3" type="ORF">GCM10023149_16190</name>
</gene>
<accession>A0ABP8G609</accession>
<proteinExistence type="inferred from homology"/>
<keyword evidence="4" id="KW-1185">Reference proteome</keyword>
<dbReference type="RefSeq" id="WP_345210525.1">
    <property type="nucleotide sequence ID" value="NZ_BAABFT010000003.1"/>
</dbReference>
<evidence type="ECO:0000256" key="2">
    <source>
        <dbReference type="ARBA" id="ARBA00022723"/>
    </source>
</evidence>
<dbReference type="EMBL" id="BAABFT010000003">
    <property type="protein sequence ID" value="GAA4318210.1"/>
    <property type="molecule type" value="Genomic_DNA"/>
</dbReference>